<protein>
    <recommendedName>
        <fullName evidence="5">Type I restriction modification DNA specificity domain-containing protein</fullName>
    </recommendedName>
</protein>
<dbReference type="Proteomes" id="UP001140978">
    <property type="component" value="Unassembled WGS sequence"/>
</dbReference>
<reference evidence="3" key="1">
    <citation type="submission" date="2022-02" db="EMBL/GenBank/DDBJ databases">
        <title>Emergence and expansion in Europe of a Vibrio aestuarianus clonal complex pathogenic for oysters.</title>
        <authorList>
            <person name="Mesnil A."/>
            <person name="Travers M.-A."/>
        </authorList>
    </citation>
    <scope>NUCLEOTIDE SEQUENCE</scope>
    <source>
        <strain evidence="3">19_064_15T1</strain>
    </source>
</reference>
<keyword evidence="1" id="KW-0680">Restriction system</keyword>
<dbReference type="GO" id="GO:0009307">
    <property type="term" value="P:DNA restriction-modification system"/>
    <property type="evidence" value="ECO:0007669"/>
    <property type="project" value="UniProtKB-KW"/>
</dbReference>
<gene>
    <name evidence="3" type="ORF">L9X51_15815</name>
</gene>
<evidence type="ECO:0000313" key="3">
    <source>
        <dbReference type="EMBL" id="MDE1347884.1"/>
    </source>
</evidence>
<dbReference type="InterPro" id="IPR052021">
    <property type="entry name" value="Type-I_RS_S_subunit"/>
</dbReference>
<proteinExistence type="predicted"/>
<evidence type="ECO:0000256" key="2">
    <source>
        <dbReference type="ARBA" id="ARBA00023125"/>
    </source>
</evidence>
<dbReference type="PANTHER" id="PTHR30408">
    <property type="entry name" value="TYPE-1 RESTRICTION ENZYME ECOKI SPECIFICITY PROTEIN"/>
    <property type="match status" value="1"/>
</dbReference>
<keyword evidence="2" id="KW-0238">DNA-binding</keyword>
<dbReference type="GO" id="GO:0003677">
    <property type="term" value="F:DNA binding"/>
    <property type="evidence" value="ECO:0007669"/>
    <property type="project" value="UniProtKB-KW"/>
</dbReference>
<organism evidence="3 4">
    <name type="scientific">Vibrio aestuarianus</name>
    <dbReference type="NCBI Taxonomy" id="28171"/>
    <lineage>
        <taxon>Bacteria</taxon>
        <taxon>Pseudomonadati</taxon>
        <taxon>Pseudomonadota</taxon>
        <taxon>Gammaproteobacteria</taxon>
        <taxon>Vibrionales</taxon>
        <taxon>Vibrionaceae</taxon>
        <taxon>Vibrio</taxon>
    </lineage>
</organism>
<dbReference type="PANTHER" id="PTHR30408:SF12">
    <property type="entry name" value="TYPE I RESTRICTION ENZYME MJAVIII SPECIFICITY SUBUNIT"/>
    <property type="match status" value="1"/>
</dbReference>
<evidence type="ECO:0000256" key="1">
    <source>
        <dbReference type="ARBA" id="ARBA00022747"/>
    </source>
</evidence>
<dbReference type="EMBL" id="JAKNAX010000058">
    <property type="protein sequence ID" value="MDE1347884.1"/>
    <property type="molecule type" value="Genomic_DNA"/>
</dbReference>
<name>A0A9X4FBX6_9VIBR</name>
<sequence length="145" mass="16463">MITGIVFNKLKAHLGVFFKSSIPFKGIVSPDYAVYKCKAYIEDVKYLELLFRHPSYIEQFIIRATGIVEGLIRLYTGDLFDMAVPVAPPQEQREILNHIDIKGKEIDQAISIEQMQIDKLKEYKTSLINSAVTGKIKITPEMVEG</sequence>
<comment type="caution">
    <text evidence="3">The sequence shown here is derived from an EMBL/GenBank/DDBJ whole genome shotgun (WGS) entry which is preliminary data.</text>
</comment>
<dbReference type="SUPFAM" id="SSF116734">
    <property type="entry name" value="DNA methylase specificity domain"/>
    <property type="match status" value="1"/>
</dbReference>
<dbReference type="AlphaFoldDB" id="A0A9X4FBX6"/>
<dbReference type="InterPro" id="IPR044946">
    <property type="entry name" value="Restrct_endonuc_typeI_TRD_sf"/>
</dbReference>
<evidence type="ECO:0000313" key="4">
    <source>
        <dbReference type="Proteomes" id="UP001140978"/>
    </source>
</evidence>
<dbReference type="RefSeq" id="WP_274676264.1">
    <property type="nucleotide sequence ID" value="NZ_JAKNAX010000058.1"/>
</dbReference>
<accession>A0A9X4FBX6</accession>
<evidence type="ECO:0008006" key="5">
    <source>
        <dbReference type="Google" id="ProtNLM"/>
    </source>
</evidence>
<dbReference type="Gene3D" id="3.90.220.20">
    <property type="entry name" value="DNA methylase specificity domains"/>
    <property type="match status" value="1"/>
</dbReference>